<feature type="region of interest" description="Disordered" evidence="7">
    <location>
        <begin position="22"/>
        <end position="47"/>
    </location>
</feature>
<dbReference type="EMBL" id="NAJL01000003">
    <property type="protein sequence ID" value="TKA33174.1"/>
    <property type="molecule type" value="Genomic_DNA"/>
</dbReference>
<keyword evidence="5 8" id="KW-1133">Transmembrane helix</keyword>
<gene>
    <name evidence="9" type="ORF">B0A50_00727</name>
</gene>
<evidence type="ECO:0000256" key="3">
    <source>
        <dbReference type="ARBA" id="ARBA00022448"/>
    </source>
</evidence>
<comment type="caution">
    <text evidence="9">The sequence shown here is derived from an EMBL/GenBank/DDBJ whole genome shotgun (WGS) entry which is preliminary data.</text>
</comment>
<evidence type="ECO:0000256" key="1">
    <source>
        <dbReference type="ARBA" id="ARBA00004141"/>
    </source>
</evidence>
<evidence type="ECO:0000256" key="4">
    <source>
        <dbReference type="ARBA" id="ARBA00022692"/>
    </source>
</evidence>
<evidence type="ECO:0000313" key="9">
    <source>
        <dbReference type="EMBL" id="TKA33174.1"/>
    </source>
</evidence>
<feature type="transmembrane region" description="Helical" evidence="8">
    <location>
        <begin position="434"/>
        <end position="454"/>
    </location>
</feature>
<feature type="compositionally biased region" description="Low complexity" evidence="7">
    <location>
        <begin position="658"/>
        <end position="674"/>
    </location>
</feature>
<reference evidence="9 10" key="1">
    <citation type="submission" date="2017-03" db="EMBL/GenBank/DDBJ databases">
        <title>Genomes of endolithic fungi from Antarctica.</title>
        <authorList>
            <person name="Coleine C."/>
            <person name="Masonjones S."/>
            <person name="Stajich J.E."/>
        </authorList>
    </citation>
    <scope>NUCLEOTIDE SEQUENCE [LARGE SCALE GENOMIC DNA]</scope>
    <source>
        <strain evidence="9 10">CCFEE 6315</strain>
    </source>
</reference>
<evidence type="ECO:0000256" key="7">
    <source>
        <dbReference type="SAM" id="MobiDB-lite"/>
    </source>
</evidence>
<protein>
    <recommendedName>
        <fullName evidence="11">Peptide transporter PTR2</fullName>
    </recommendedName>
</protein>
<dbReference type="InterPro" id="IPR000109">
    <property type="entry name" value="POT_fam"/>
</dbReference>
<evidence type="ECO:0000256" key="2">
    <source>
        <dbReference type="ARBA" id="ARBA00005982"/>
    </source>
</evidence>
<keyword evidence="3" id="KW-0813">Transport</keyword>
<feature type="transmembrane region" description="Helical" evidence="8">
    <location>
        <begin position="152"/>
        <end position="173"/>
    </location>
</feature>
<feature type="region of interest" description="Disordered" evidence="7">
    <location>
        <begin position="645"/>
        <end position="674"/>
    </location>
</feature>
<comment type="subcellular location">
    <subcellularLocation>
        <location evidence="1">Membrane</location>
        <topology evidence="1">Multi-pass membrane protein</topology>
    </subcellularLocation>
</comment>
<dbReference type="GO" id="GO:0071916">
    <property type="term" value="F:dipeptide transmembrane transporter activity"/>
    <property type="evidence" value="ECO:0007669"/>
    <property type="project" value="UniProtKB-ARBA"/>
</dbReference>
<feature type="transmembrane region" description="Helical" evidence="8">
    <location>
        <begin position="605"/>
        <end position="626"/>
    </location>
</feature>
<feature type="transmembrane region" description="Helical" evidence="8">
    <location>
        <begin position="214"/>
        <end position="231"/>
    </location>
</feature>
<dbReference type="FunFam" id="1.20.1250.20:FF:000085">
    <property type="entry name" value="MFS peptide transporter Ptr2"/>
    <property type="match status" value="1"/>
</dbReference>
<feature type="transmembrane region" description="Helical" evidence="8">
    <location>
        <begin position="298"/>
        <end position="318"/>
    </location>
</feature>
<feature type="transmembrane region" description="Helical" evidence="8">
    <location>
        <begin position="185"/>
        <end position="207"/>
    </location>
</feature>
<sequence length="674" mass="73515">MSSSTAGGELLADIISTSIPSEVAQPHGRNSFALDSGTASRDPKFAKSASVDIEAVTSIEDDERSASILERENFPVPTEEESRTLRKVADSIPMTAYMLCVVELAERATYYGVNTVFSNFMQYPLPEGGSGSGATPAGTQETPGALGKGEQFSVAIGLLFSFLAYVIPVFGGWVADTKLGRFRTILIGVVICGVSHVIMICGAIPSVLRAGNGIAPFMVSLILLAIGAGIFKPNVAPTVLDQYRHQKPYTKVLGSGEKVVVDPEATIQRIMLIFYALINVGAFFALATTYSEKYVGYWLAYLLPGIVYFLLPALLWYLSDKLIRHPPDGTVLNEVWKIVVVAFKQSKGAFWKTGFWSAAKPSVLKEKGVSNFAGKPLTWTDKQVEDVHRTLQACAIFLYFPVYNINDGGIGSVATSQGSTMTTNGAPNDLLNNFNPLTIIVFIPILSYVVYPLLRKYNIPFGRVTRITFGFGLAVACGVVGALVQWRIYATSPCGYQATLCAEDSGTVSPLSIWWQIPIYALGAMSECFCNVTAYELAYARAPPSMKALVMALFLFTTALSSALAEGKFMHCLLIEIQRKKIDKLLTPPFYLLVISPAISDPHLIWVWAGPAIALAAQTVVFWFRYRHLNNDEFMTYDDTPELKEKAEEGTGWPDAISESGEVVESQSVRSLKK</sequence>
<evidence type="ECO:0008006" key="11">
    <source>
        <dbReference type="Google" id="ProtNLM"/>
    </source>
</evidence>
<dbReference type="SUPFAM" id="SSF103473">
    <property type="entry name" value="MFS general substrate transporter"/>
    <property type="match status" value="1"/>
</dbReference>
<dbReference type="Gene3D" id="1.20.1250.20">
    <property type="entry name" value="MFS general substrate transporter like domains"/>
    <property type="match status" value="1"/>
</dbReference>
<feature type="transmembrane region" description="Helical" evidence="8">
    <location>
        <begin position="548"/>
        <end position="570"/>
    </location>
</feature>
<evidence type="ECO:0000256" key="6">
    <source>
        <dbReference type="ARBA" id="ARBA00023136"/>
    </source>
</evidence>
<organism evidence="9 10">
    <name type="scientific">Salinomyces thailandicus</name>
    <dbReference type="NCBI Taxonomy" id="706561"/>
    <lineage>
        <taxon>Eukaryota</taxon>
        <taxon>Fungi</taxon>
        <taxon>Dikarya</taxon>
        <taxon>Ascomycota</taxon>
        <taxon>Pezizomycotina</taxon>
        <taxon>Dothideomycetes</taxon>
        <taxon>Dothideomycetidae</taxon>
        <taxon>Mycosphaerellales</taxon>
        <taxon>Teratosphaeriaceae</taxon>
        <taxon>Salinomyces</taxon>
    </lineage>
</organism>
<feature type="transmembrane region" description="Helical" evidence="8">
    <location>
        <begin position="267"/>
        <end position="286"/>
    </location>
</feature>
<dbReference type="PANTHER" id="PTHR11654">
    <property type="entry name" value="OLIGOPEPTIDE TRANSPORTER-RELATED"/>
    <property type="match status" value="1"/>
</dbReference>
<keyword evidence="4 8" id="KW-0812">Transmembrane</keyword>
<proteinExistence type="inferred from homology"/>
<feature type="transmembrane region" description="Helical" evidence="8">
    <location>
        <begin position="466"/>
        <end position="486"/>
    </location>
</feature>
<dbReference type="OrthoDB" id="8904098at2759"/>
<accession>A0A4U0UCW5</accession>
<evidence type="ECO:0000256" key="8">
    <source>
        <dbReference type="SAM" id="Phobius"/>
    </source>
</evidence>
<dbReference type="GO" id="GO:0005886">
    <property type="term" value="C:plasma membrane"/>
    <property type="evidence" value="ECO:0007669"/>
    <property type="project" value="UniProtKB-ARBA"/>
</dbReference>
<dbReference type="InterPro" id="IPR036259">
    <property type="entry name" value="MFS_trans_sf"/>
</dbReference>
<dbReference type="Proteomes" id="UP000308549">
    <property type="component" value="Unassembled WGS sequence"/>
</dbReference>
<comment type="similarity">
    <text evidence="2">Belongs to the major facilitator superfamily. Proton-dependent oligopeptide transporter (POT/PTR) (TC 2.A.17) family.</text>
</comment>
<name>A0A4U0UCW5_9PEZI</name>
<evidence type="ECO:0000313" key="10">
    <source>
        <dbReference type="Proteomes" id="UP000308549"/>
    </source>
</evidence>
<dbReference type="AlphaFoldDB" id="A0A4U0UCW5"/>
<evidence type="ECO:0000256" key="5">
    <source>
        <dbReference type="ARBA" id="ARBA00022989"/>
    </source>
</evidence>
<keyword evidence="10" id="KW-1185">Reference proteome</keyword>
<keyword evidence="6 8" id="KW-0472">Membrane</keyword>
<dbReference type="Pfam" id="PF00854">
    <property type="entry name" value="PTR2"/>
    <property type="match status" value="1"/>
</dbReference>